<evidence type="ECO:0000313" key="2">
    <source>
        <dbReference type="Proteomes" id="UP000285456"/>
    </source>
</evidence>
<dbReference type="OrthoDB" id="2986513at2"/>
<dbReference type="PIRSF" id="PIRSF012563">
    <property type="entry name" value="YtxC"/>
    <property type="match status" value="1"/>
</dbReference>
<reference evidence="1 2" key="1">
    <citation type="journal article" date="2007" name="Int. J. Syst. Evol. Microbiol.">
        <title>Oceanobacillus profundus sp. nov., isolated from a deep-sea sediment core.</title>
        <authorList>
            <person name="Kim Y.G."/>
            <person name="Choi D.H."/>
            <person name="Hyun S."/>
            <person name="Cho B.C."/>
        </authorList>
    </citation>
    <scope>NUCLEOTIDE SEQUENCE [LARGE SCALE GENOMIC DNA]</scope>
    <source>
        <strain evidence="1 2">DSM 18246</strain>
    </source>
</reference>
<dbReference type="NCBIfam" id="TIGR02834">
    <property type="entry name" value="spo_ytxC"/>
    <property type="match status" value="1"/>
</dbReference>
<gene>
    <name evidence="1" type="primary">ytxC</name>
    <name evidence="1" type="ORF">D1B32_07900</name>
</gene>
<dbReference type="Pfam" id="PF08812">
    <property type="entry name" value="YtxC"/>
    <property type="match status" value="1"/>
</dbReference>
<dbReference type="EMBL" id="QWEH01000004">
    <property type="protein sequence ID" value="RHW32962.1"/>
    <property type="molecule type" value="Genomic_DNA"/>
</dbReference>
<organism evidence="1 2">
    <name type="scientific">Oceanobacillus profundus</name>
    <dbReference type="NCBI Taxonomy" id="372463"/>
    <lineage>
        <taxon>Bacteria</taxon>
        <taxon>Bacillati</taxon>
        <taxon>Bacillota</taxon>
        <taxon>Bacilli</taxon>
        <taxon>Bacillales</taxon>
        <taxon>Bacillaceae</taxon>
        <taxon>Oceanobacillus</taxon>
    </lineage>
</organism>
<keyword evidence="2" id="KW-1185">Reference proteome</keyword>
<dbReference type="Proteomes" id="UP000285456">
    <property type="component" value="Unassembled WGS sequence"/>
</dbReference>
<protein>
    <submittedName>
        <fullName evidence="1">Putative sporulation protein YtxC</fullName>
    </submittedName>
</protein>
<accession>A0A417YJ01</accession>
<dbReference type="RefSeq" id="WP_118889052.1">
    <property type="nucleotide sequence ID" value="NZ_PHUT01000004.1"/>
</dbReference>
<dbReference type="InterPro" id="IPR014199">
    <property type="entry name" value="Spore_YtxC"/>
</dbReference>
<comment type="caution">
    <text evidence="1">The sequence shown here is derived from an EMBL/GenBank/DDBJ whole genome shotgun (WGS) entry which is preliminary data.</text>
</comment>
<evidence type="ECO:0000313" key="1">
    <source>
        <dbReference type="EMBL" id="RHW32962.1"/>
    </source>
</evidence>
<proteinExistence type="predicted"/>
<name>A0A417YJ01_9BACI</name>
<sequence length="282" mass="33680">MLEVYFESDKEVISFCEHLFRSHKQIELNWKTDDKWGNHLQFKEHVATKELMDAITDTMANVFMTHRLRTMVNRIIQEHYYYTNNEEIERIHDLTYWIITGEDEESKRLRENKNHHAFLKSLFTESLKESFVIHFDSIVNFRLKPFKDKLIYFVGLAIDEFRREEDHQAFVDMLRAYVEKKEPGLPVIHILQGSDFAFFKQNGKQMTNIELRVLMKQEPLYIVGLHDNEFNLAPLIAMAPEKLKIYGDDPAEPKTLTVINVFQEKVDFEPISNFPFPYYFNK</sequence>
<dbReference type="AlphaFoldDB" id="A0A417YJ01"/>